<dbReference type="EMBL" id="CP103141">
    <property type="protein sequence ID" value="UVQ72230.1"/>
    <property type="molecule type" value="Genomic_DNA"/>
</dbReference>
<evidence type="ECO:0000313" key="3">
    <source>
        <dbReference type="EMBL" id="UVQ72230.1"/>
    </source>
</evidence>
<name>A0A174U352_9BACE</name>
<dbReference type="RefSeq" id="WP_181950781.1">
    <property type="nucleotide sequence ID" value="NZ_CABMFH010000057.1"/>
</dbReference>
<keyword evidence="6" id="KW-1185">Reference proteome</keyword>
<protein>
    <submittedName>
        <fullName evidence="2">Outer membrane protein TonB</fullName>
    </submittedName>
</protein>
<reference evidence="2 5" key="1">
    <citation type="submission" date="2015-09" db="EMBL/GenBank/DDBJ databases">
        <authorList>
            <consortium name="Pathogen Informatics"/>
        </authorList>
    </citation>
    <scope>NUCLEOTIDE SEQUENCE [LARGE SCALE GENOMIC DNA]</scope>
    <source>
        <strain evidence="2 5">2789STDY5834846</strain>
    </source>
</reference>
<organism evidence="2 5">
    <name type="scientific">Bacteroides faecis</name>
    <dbReference type="NCBI Taxonomy" id="674529"/>
    <lineage>
        <taxon>Bacteria</taxon>
        <taxon>Pseudomonadati</taxon>
        <taxon>Bacteroidota</taxon>
        <taxon>Bacteroidia</taxon>
        <taxon>Bacteroidales</taxon>
        <taxon>Bacteroidaceae</taxon>
        <taxon>Bacteroides</taxon>
    </lineage>
</organism>
<sequence>MKHLLLVSLTLLCSCYSGSSKKGQKDKRDSICLQKELYALHKYVDSIIKIDTILQQRFHCFGAGLTKDKISIDFQDIPEDSFEFFKSAFKKEIVDSPLLEFNIMTDITMDIEIIPTTEAKQPSQSTSFVLRPVSRNIPTGKNLNPDSLSMHAEYARYPLSTTEVKIAVFNHSQQKYTCGNDYSLAFYNNSNQQWEALPTSPAFEDIGWVLLPKYPPHQQTIKLYTSEVPNRPGKYRIYKTFYRDTKEVTYAEFEIFSNLK</sequence>
<evidence type="ECO:0000259" key="1">
    <source>
        <dbReference type="Pfam" id="PF20251"/>
    </source>
</evidence>
<dbReference type="Proteomes" id="UP001060104">
    <property type="component" value="Chromosome"/>
</dbReference>
<dbReference type="GeneID" id="69589529"/>
<dbReference type="PROSITE" id="PS51257">
    <property type="entry name" value="PROKAR_LIPOPROTEIN"/>
    <property type="match status" value="1"/>
</dbReference>
<accession>A0A6N2WDG7</accession>
<dbReference type="AlphaFoldDB" id="A0A174U352"/>
<reference evidence="3" key="3">
    <citation type="submission" date="2022-08" db="EMBL/GenBank/DDBJ databases">
        <title>Genome Sequencing of Bacteroides fragilis Group Isolates with Nanopore Technology.</title>
        <authorList>
            <person name="Tisza M.J."/>
            <person name="Smith D."/>
            <person name="Dekker J.P."/>
        </authorList>
    </citation>
    <scope>NUCLEOTIDE SEQUENCE</scope>
    <source>
        <strain evidence="3">BFG-527</strain>
    </source>
</reference>
<dbReference type="InterPro" id="IPR046878">
    <property type="entry name" value="Big_14"/>
</dbReference>
<reference evidence="4" key="2">
    <citation type="submission" date="2019-11" db="EMBL/GenBank/DDBJ databases">
        <authorList>
            <person name="Feng L."/>
        </authorList>
    </citation>
    <scope>NUCLEOTIDE SEQUENCE</scope>
    <source>
        <strain evidence="4">BfaecisLFYP10</strain>
    </source>
</reference>
<feature type="domain" description="Bacterial Ig-like" evidence="1">
    <location>
        <begin position="147"/>
        <end position="252"/>
    </location>
</feature>
<evidence type="ECO:0000313" key="5">
    <source>
        <dbReference type="Proteomes" id="UP000095606"/>
    </source>
</evidence>
<evidence type="ECO:0000313" key="2">
    <source>
        <dbReference type="EMBL" id="CUQ14060.1"/>
    </source>
</evidence>
<evidence type="ECO:0000313" key="4">
    <source>
        <dbReference type="EMBL" id="VYT40258.1"/>
    </source>
</evidence>
<dbReference type="Pfam" id="PF20251">
    <property type="entry name" value="Big_14"/>
    <property type="match status" value="1"/>
</dbReference>
<dbReference type="EMBL" id="CACRSZ010000065">
    <property type="protein sequence ID" value="VYT40258.1"/>
    <property type="molecule type" value="Genomic_DNA"/>
</dbReference>
<gene>
    <name evidence="4" type="ORF">BFLFYP10_02960</name>
    <name evidence="2" type="ORF">ERS852461_04340</name>
    <name evidence="3" type="ORF">NXY30_14140</name>
</gene>
<dbReference type="Proteomes" id="UP000095606">
    <property type="component" value="Unassembled WGS sequence"/>
</dbReference>
<accession>A0A174U352</accession>
<dbReference type="EMBL" id="CZAE01000027">
    <property type="protein sequence ID" value="CUQ14060.1"/>
    <property type="molecule type" value="Genomic_DNA"/>
</dbReference>
<proteinExistence type="predicted"/>
<evidence type="ECO:0000313" key="6">
    <source>
        <dbReference type="Proteomes" id="UP001060104"/>
    </source>
</evidence>